<dbReference type="RefSeq" id="WP_147273525.1">
    <property type="nucleotide sequence ID" value="NZ_QPIX01000005.1"/>
</dbReference>
<keyword evidence="2" id="KW-1185">Reference proteome</keyword>
<name>A0A6I7HN24_9HYPH</name>
<accession>A0A6I7HN24</accession>
<protein>
    <submittedName>
        <fullName evidence="1">Uncharacterized protein</fullName>
    </submittedName>
</protein>
<comment type="caution">
    <text evidence="1">The sequence shown here is derived from an EMBL/GenBank/DDBJ whole genome shotgun (WGS) entry which is preliminary data.</text>
</comment>
<reference evidence="1 2" key="1">
    <citation type="submission" date="2018-07" db="EMBL/GenBank/DDBJ databases">
        <title>Genomic Encyclopedia of Type Strains, Phase IV (KMG-IV): sequencing the most valuable type-strain genomes for metagenomic binning, comparative biology and taxonomic classification.</title>
        <authorList>
            <person name="Goeker M."/>
        </authorList>
    </citation>
    <scope>NUCLEOTIDE SEQUENCE [LARGE SCALE GENOMIC DNA]</scope>
    <source>
        <strain evidence="1 2">DSM 25528</strain>
    </source>
</reference>
<evidence type="ECO:0000313" key="2">
    <source>
        <dbReference type="Proteomes" id="UP000252582"/>
    </source>
</evidence>
<proteinExistence type="predicted"/>
<dbReference type="Proteomes" id="UP000252582">
    <property type="component" value="Unassembled WGS sequence"/>
</dbReference>
<evidence type="ECO:0000313" key="1">
    <source>
        <dbReference type="EMBL" id="RCW24709.1"/>
    </source>
</evidence>
<gene>
    <name evidence="1" type="ORF">DFR48_10547</name>
</gene>
<organism evidence="1 2">
    <name type="scientific">Ciceribacter lividus</name>
    <dbReference type="NCBI Taxonomy" id="1197950"/>
    <lineage>
        <taxon>Bacteria</taxon>
        <taxon>Pseudomonadati</taxon>
        <taxon>Pseudomonadota</taxon>
        <taxon>Alphaproteobacteria</taxon>
        <taxon>Hyphomicrobiales</taxon>
        <taxon>Rhizobiaceae</taxon>
        <taxon>Ciceribacter</taxon>
    </lineage>
</organism>
<dbReference type="EMBL" id="QPIX01000005">
    <property type="protein sequence ID" value="RCW24709.1"/>
    <property type="molecule type" value="Genomic_DNA"/>
</dbReference>
<sequence length="132" mass="13623">MRISDLVDRGVTTQHGECQQVSDFMAMRRRGERVGPDTSTGDFATMSPGFNGVNGGLTVDRALTALQHVGSGSVSYTGAFVATTLALGGDNVIKFGQSSSVRSGMSQVPGSSLAASGDTVSFQCSVPIEGWS</sequence>
<dbReference type="AlphaFoldDB" id="A0A6I7HN24"/>